<name>A0A318KWX9_9NEIS</name>
<evidence type="ECO:0000313" key="1">
    <source>
        <dbReference type="EMBL" id="PXX81378.1"/>
    </source>
</evidence>
<dbReference type="Proteomes" id="UP000247555">
    <property type="component" value="Unassembled WGS sequence"/>
</dbReference>
<keyword evidence="2" id="KW-1185">Reference proteome</keyword>
<gene>
    <name evidence="1" type="ORF">DFR34_102218</name>
</gene>
<proteinExistence type="predicted"/>
<dbReference type="EMBL" id="QJKI01000002">
    <property type="protein sequence ID" value="PXX81378.1"/>
    <property type="molecule type" value="Genomic_DNA"/>
</dbReference>
<organism evidence="1 2">
    <name type="scientific">Rivihabitans pingtungensis</name>
    <dbReference type="NCBI Taxonomy" id="1054498"/>
    <lineage>
        <taxon>Bacteria</taxon>
        <taxon>Pseudomonadati</taxon>
        <taxon>Pseudomonadota</taxon>
        <taxon>Betaproteobacteria</taxon>
        <taxon>Neisseriales</taxon>
        <taxon>Aquaspirillaceae</taxon>
        <taxon>Rivihabitans</taxon>
    </lineage>
</organism>
<accession>A0A318KWX9</accession>
<sequence length="68" mass="7503">MTNFARIIDHIAVDVSTDPQAHFHPQLASEFVAVPDQVSWGWRRDAAGHWQAPVPMPVQAESQPAEAS</sequence>
<protein>
    <submittedName>
        <fullName evidence="1">Uncharacterized protein</fullName>
    </submittedName>
</protein>
<evidence type="ECO:0000313" key="2">
    <source>
        <dbReference type="Proteomes" id="UP000247555"/>
    </source>
</evidence>
<dbReference type="AlphaFoldDB" id="A0A318KWX9"/>
<reference evidence="1 2" key="1">
    <citation type="submission" date="2018-05" db="EMBL/GenBank/DDBJ databases">
        <title>Genomic Encyclopedia of Type Strains, Phase IV (KMG-IV): sequencing the most valuable type-strain genomes for metagenomic binning, comparative biology and taxonomic classification.</title>
        <authorList>
            <person name="Goeker M."/>
        </authorList>
    </citation>
    <scope>NUCLEOTIDE SEQUENCE [LARGE SCALE GENOMIC DNA]</scope>
    <source>
        <strain evidence="1 2">DSM 29661</strain>
    </source>
</reference>
<dbReference type="OrthoDB" id="7681168at2"/>
<comment type="caution">
    <text evidence="1">The sequence shown here is derived from an EMBL/GenBank/DDBJ whole genome shotgun (WGS) entry which is preliminary data.</text>
</comment>
<dbReference type="RefSeq" id="WP_110389679.1">
    <property type="nucleotide sequence ID" value="NZ_QJKI01000002.1"/>
</dbReference>